<dbReference type="InterPro" id="IPR052927">
    <property type="entry name" value="DCC_oxidoreductase"/>
</dbReference>
<dbReference type="PANTHER" id="PTHR33639">
    <property type="entry name" value="THIOL-DISULFIDE OXIDOREDUCTASE DCC"/>
    <property type="match status" value="1"/>
</dbReference>
<organism evidence="1">
    <name type="scientific">Lyngbya confervoides BDU141951</name>
    <dbReference type="NCBI Taxonomy" id="1574623"/>
    <lineage>
        <taxon>Bacteria</taxon>
        <taxon>Bacillati</taxon>
        <taxon>Cyanobacteriota</taxon>
        <taxon>Cyanophyceae</taxon>
        <taxon>Oscillatoriophycideae</taxon>
        <taxon>Oscillatoriales</taxon>
        <taxon>Microcoleaceae</taxon>
        <taxon>Lyngbya</taxon>
    </lineage>
</organism>
<dbReference type="InterPro" id="IPR007263">
    <property type="entry name" value="DCC1-like"/>
</dbReference>
<reference evidence="1" key="3">
    <citation type="submission" date="2020-02" db="EMBL/GenBank/DDBJ databases">
        <authorList>
            <person name="Sarangi A.N."/>
            <person name="Ghosh S."/>
            <person name="Mukherjee M."/>
            <person name="Tripathy S."/>
        </authorList>
    </citation>
    <scope>NUCLEOTIDE SEQUENCE</scope>
    <source>
        <strain evidence="1">BDU141951</strain>
    </source>
</reference>
<evidence type="ECO:0000313" key="1">
    <source>
        <dbReference type="EMBL" id="NEV65963.1"/>
    </source>
</evidence>
<protein>
    <submittedName>
        <fullName evidence="1">DUF393 domain-containing protein</fullName>
    </submittedName>
</protein>
<reference evidence="1" key="1">
    <citation type="submission" date="2014-11" db="EMBL/GenBank/DDBJ databases">
        <authorList>
            <person name="Malar M.C."/>
            <person name="Sen D."/>
            <person name="Tripathy S."/>
        </authorList>
    </citation>
    <scope>NUCLEOTIDE SEQUENCE</scope>
    <source>
        <strain evidence="1">BDU141951</strain>
    </source>
</reference>
<gene>
    <name evidence="1" type="ORF">QQ91_002410</name>
</gene>
<comment type="caution">
    <text evidence="1">The sequence shown here is derived from an EMBL/GenBank/DDBJ whole genome shotgun (WGS) entry which is preliminary data.</text>
</comment>
<dbReference type="Pfam" id="PF04134">
    <property type="entry name" value="DCC1-like"/>
    <property type="match status" value="1"/>
</dbReference>
<sequence>MYAVIYDGNCNLCVTLVRLLEQLDQGQQFRYVPMQDEEMLSQWHITAEDCEAGMILLNPQQPETRWQGSDAAEEIGRLLPLGNLFVQAYRSLPGAKNAGDGFYRFIRDHRYALFGGRDDLYESAYQVCESDRCSQI</sequence>
<dbReference type="AlphaFoldDB" id="A0A0C1YP91"/>
<accession>A0A0C1YP91</accession>
<dbReference type="EMBL" id="JTHE02000002">
    <property type="protein sequence ID" value="NEV65963.1"/>
    <property type="molecule type" value="Genomic_DNA"/>
</dbReference>
<dbReference type="PANTHER" id="PTHR33639:SF2">
    <property type="entry name" value="DUF393 DOMAIN-CONTAINING PROTEIN"/>
    <property type="match status" value="1"/>
</dbReference>
<reference evidence="1" key="2">
    <citation type="journal article" date="2015" name="Genome Announc.">
        <title>Draft Genome Sequence of Filamentous Marine Cyanobacterium Lyngbya confervoides Strain BDU141951.</title>
        <authorList>
            <person name="Chandrababunaidu M.M."/>
            <person name="Sen D."/>
            <person name="Tripathy S."/>
        </authorList>
    </citation>
    <scope>NUCLEOTIDE SEQUENCE</scope>
    <source>
        <strain evidence="1">BDU141951</strain>
    </source>
</reference>
<name>A0A0C1YP91_9CYAN</name>
<dbReference type="GO" id="GO:0015035">
    <property type="term" value="F:protein-disulfide reductase activity"/>
    <property type="evidence" value="ECO:0007669"/>
    <property type="project" value="InterPro"/>
</dbReference>
<proteinExistence type="predicted"/>